<reference evidence="1 2" key="1">
    <citation type="submission" date="2021-05" db="EMBL/GenBank/DDBJ databases">
        <title>Genome Assembly of Synthetic Allotetraploid Brassica napus Reveals Homoeologous Exchanges between Subgenomes.</title>
        <authorList>
            <person name="Davis J.T."/>
        </authorList>
    </citation>
    <scope>NUCLEOTIDE SEQUENCE [LARGE SCALE GENOMIC DNA]</scope>
    <source>
        <strain evidence="2">cv. Da-Ae</strain>
        <tissue evidence="1">Seedling</tissue>
    </source>
</reference>
<feature type="non-terminal residue" evidence="1">
    <location>
        <position position="1"/>
    </location>
</feature>
<sequence length="126" mass="14438">EMYLRERTLLEGTGLTYQEIVNIFLGDGSMRRGQVLGVDGEKSAVQTCPRIGKSAPVYITIGDGEKLKHQHHCKGSRGIKSSSSLRWRSFKDTERTKHLQNVSRIFDERQRLRVPDMEATMAWEMI</sequence>
<name>A0ABQ7XU45_BRANA</name>
<protein>
    <submittedName>
        <fullName evidence="1">Uncharacterized protein</fullName>
    </submittedName>
</protein>
<comment type="caution">
    <text evidence="1">The sequence shown here is derived from an EMBL/GenBank/DDBJ whole genome shotgun (WGS) entry which is preliminary data.</text>
</comment>
<evidence type="ECO:0000313" key="1">
    <source>
        <dbReference type="EMBL" id="KAH0859465.1"/>
    </source>
</evidence>
<gene>
    <name evidence="1" type="ORF">HID58_087726</name>
</gene>
<proteinExistence type="predicted"/>
<dbReference type="Proteomes" id="UP000824890">
    <property type="component" value="Unassembled WGS sequence"/>
</dbReference>
<organism evidence="1 2">
    <name type="scientific">Brassica napus</name>
    <name type="common">Rape</name>
    <dbReference type="NCBI Taxonomy" id="3708"/>
    <lineage>
        <taxon>Eukaryota</taxon>
        <taxon>Viridiplantae</taxon>
        <taxon>Streptophyta</taxon>
        <taxon>Embryophyta</taxon>
        <taxon>Tracheophyta</taxon>
        <taxon>Spermatophyta</taxon>
        <taxon>Magnoliopsida</taxon>
        <taxon>eudicotyledons</taxon>
        <taxon>Gunneridae</taxon>
        <taxon>Pentapetalae</taxon>
        <taxon>rosids</taxon>
        <taxon>malvids</taxon>
        <taxon>Brassicales</taxon>
        <taxon>Brassicaceae</taxon>
        <taxon>Brassiceae</taxon>
        <taxon>Brassica</taxon>
    </lineage>
</organism>
<accession>A0ABQ7XU45</accession>
<evidence type="ECO:0000313" key="2">
    <source>
        <dbReference type="Proteomes" id="UP000824890"/>
    </source>
</evidence>
<dbReference type="EMBL" id="JAGKQM010000019">
    <property type="protein sequence ID" value="KAH0859465.1"/>
    <property type="molecule type" value="Genomic_DNA"/>
</dbReference>
<keyword evidence="2" id="KW-1185">Reference proteome</keyword>